<dbReference type="Proteomes" id="UP001056648">
    <property type="component" value="Chromosome 1"/>
</dbReference>
<name>A0A849BHG8_9BURK</name>
<reference evidence="3" key="2">
    <citation type="submission" date="2022-06" db="EMBL/GenBank/DDBJ databases">
        <title>Complete genome sequence and characterization of Cupriavidus gilardii QJ1 isolated from contaminating cells.</title>
        <authorList>
            <person name="Qi J."/>
        </authorList>
    </citation>
    <scope>NUCLEOTIDE SEQUENCE</scope>
    <source>
        <strain evidence="3">QJ1</strain>
    </source>
</reference>
<gene>
    <name evidence="2" type="ORF">HLB16_23215</name>
    <name evidence="3" type="ORF">NDR89_09065</name>
</gene>
<reference evidence="2 4" key="1">
    <citation type="submission" date="2020-05" db="EMBL/GenBank/DDBJ databases">
        <title>MicrobeNet Type strains.</title>
        <authorList>
            <person name="Nicholson A.C."/>
        </authorList>
    </citation>
    <scope>NUCLEOTIDE SEQUENCE [LARGE SCALE GENOMIC DNA]</scope>
    <source>
        <strain evidence="2 4">ATCC 700815</strain>
    </source>
</reference>
<feature type="compositionally biased region" description="Low complexity" evidence="1">
    <location>
        <begin position="71"/>
        <end position="83"/>
    </location>
</feature>
<feature type="compositionally biased region" description="Polar residues" evidence="1">
    <location>
        <begin position="84"/>
        <end position="97"/>
    </location>
</feature>
<accession>A0A849BHG8</accession>
<evidence type="ECO:0000313" key="2">
    <source>
        <dbReference type="EMBL" id="NNH13766.1"/>
    </source>
</evidence>
<dbReference type="AlphaFoldDB" id="A0A849BHG8"/>
<evidence type="ECO:0000256" key="1">
    <source>
        <dbReference type="SAM" id="MobiDB-lite"/>
    </source>
</evidence>
<dbReference type="EMBL" id="CP098735">
    <property type="protein sequence ID" value="USE77379.1"/>
    <property type="molecule type" value="Genomic_DNA"/>
</dbReference>
<proteinExistence type="predicted"/>
<evidence type="ECO:0000313" key="5">
    <source>
        <dbReference type="Proteomes" id="UP001056648"/>
    </source>
</evidence>
<feature type="region of interest" description="Disordered" evidence="1">
    <location>
        <begin position="67"/>
        <end position="113"/>
    </location>
</feature>
<organism evidence="2 4">
    <name type="scientific">Cupriavidus gilardii</name>
    <dbReference type="NCBI Taxonomy" id="82541"/>
    <lineage>
        <taxon>Bacteria</taxon>
        <taxon>Pseudomonadati</taxon>
        <taxon>Pseudomonadota</taxon>
        <taxon>Betaproteobacteria</taxon>
        <taxon>Burkholderiales</taxon>
        <taxon>Burkholderiaceae</taxon>
        <taxon>Cupriavidus</taxon>
    </lineage>
</organism>
<keyword evidence="5" id="KW-1185">Reference proteome</keyword>
<dbReference type="RefSeq" id="WP_053823674.1">
    <property type="nucleotide sequence ID" value="NZ_BAAAEB010000022.1"/>
</dbReference>
<evidence type="ECO:0000313" key="3">
    <source>
        <dbReference type="EMBL" id="USE77379.1"/>
    </source>
</evidence>
<dbReference type="Proteomes" id="UP000542973">
    <property type="component" value="Unassembled WGS sequence"/>
</dbReference>
<sequence>MRSLASLFIAPSPEKIAAKELQDMRLALFQAERRLLEAQMQVDYYRDMVGFLEEVATAGVEQVVDKRRASEAAAAEQAEAAASHTTPVPSQTATQPSRIAPGLTTVPIVPSAA</sequence>
<evidence type="ECO:0000313" key="4">
    <source>
        <dbReference type="Proteomes" id="UP000542973"/>
    </source>
</evidence>
<protein>
    <submittedName>
        <fullName evidence="2">Uncharacterized protein</fullName>
    </submittedName>
</protein>
<dbReference type="EMBL" id="JABEMD010000059">
    <property type="protein sequence ID" value="NNH13766.1"/>
    <property type="molecule type" value="Genomic_DNA"/>
</dbReference>